<protein>
    <submittedName>
        <fullName evidence="4">Circularly permuted ATP-grasp superfamily protein/putative alpha-E superfamily protein</fullName>
    </submittedName>
</protein>
<reference evidence="4 5" key="1">
    <citation type="submission" date="2021-01" db="EMBL/GenBank/DDBJ databases">
        <title>Sequencing the genomes of 1000 actinobacteria strains.</title>
        <authorList>
            <person name="Klenk H.-P."/>
        </authorList>
    </citation>
    <scope>NUCLEOTIDE SEQUENCE [LARGE SCALE GENOMIC DNA]</scope>
    <source>
        <strain evidence="4 5">DSM 18662</strain>
    </source>
</reference>
<accession>A0ABS2RM80</accession>
<proteinExistence type="predicted"/>
<dbReference type="Proteomes" id="UP000704762">
    <property type="component" value="Unassembled WGS sequence"/>
</dbReference>
<name>A0ABS2RM80_9ACTN</name>
<feature type="domain" description="DUF403" evidence="2">
    <location>
        <begin position="506"/>
        <end position="820"/>
    </location>
</feature>
<gene>
    <name evidence="4" type="ORF">JOE57_002709</name>
</gene>
<evidence type="ECO:0000259" key="3">
    <source>
        <dbReference type="Pfam" id="PF14403"/>
    </source>
</evidence>
<evidence type="ECO:0000313" key="4">
    <source>
        <dbReference type="EMBL" id="MBM7799788.1"/>
    </source>
</evidence>
<dbReference type="Gene3D" id="3.40.50.11290">
    <property type="match status" value="1"/>
</dbReference>
<dbReference type="InterPro" id="IPR007296">
    <property type="entry name" value="DUF403"/>
</dbReference>
<keyword evidence="5" id="KW-1185">Reference proteome</keyword>
<dbReference type="PANTHER" id="PTHR34595">
    <property type="entry name" value="BLR5612 PROTEIN"/>
    <property type="match status" value="1"/>
</dbReference>
<dbReference type="SUPFAM" id="SSF56059">
    <property type="entry name" value="Glutathione synthetase ATP-binding domain-like"/>
    <property type="match status" value="1"/>
</dbReference>
<feature type="domain" description="Circularly permuted ATP-grasp type 2" evidence="3">
    <location>
        <begin position="78"/>
        <end position="449"/>
    </location>
</feature>
<comment type="caution">
    <text evidence="4">The sequence shown here is derived from an EMBL/GenBank/DDBJ whole genome shotgun (WGS) entry which is preliminary data.</text>
</comment>
<evidence type="ECO:0000313" key="5">
    <source>
        <dbReference type="Proteomes" id="UP000704762"/>
    </source>
</evidence>
<dbReference type="InterPro" id="IPR051680">
    <property type="entry name" value="ATP-dep_Glu-Cys_Ligase-2"/>
</dbReference>
<evidence type="ECO:0000256" key="1">
    <source>
        <dbReference type="SAM" id="MobiDB-lite"/>
    </source>
</evidence>
<sequence>MNLLADGSPGAGWQDLLEGIRDLGAEDLGRVRREVARLLEDDGVSYTPSPPLTVAATGASAAEPPLTEPTAWRLDPVPLVLDEWEWATLEVGLVQRAELLNAVLADLYGERRLIADGLLPPAVVFGHREYLRSSVGIDHLGPQLILAAADLGRDAGGEWRVLGDRTQAPSGAGYAMENRRVISRALPELYGRAHLHRLTPFFQSMRAALADAAAGQVEDPRVVVLSPGTHSETAFDQAFLASLLGFPLLEGNDLTVRDGKVWMRGLGKLERVDVILRRVDAAWSDPLELRPNSQLGVPGLLECVRQGSVTLANGLGAGVVENPALLPFLPEICQRLLGEPLRLPSVETFWCGDRTARSHVLASLDSLVIRPISRADGRSVIGASLTRAERERLADRIEATPYAFVGQRQLSLSPPPSADDDRLEPRSVVLRSFAVRRGASYAAMPGGMATSRERTLDDSGGADGATEGSWTARDVWVVGGRRPAPSAPSGLPERAQLHVAEAPAAMVPRVLSDLFWFGRYAERAEDLLRLILATRQVAVETDGDRTTGQPLDALLRAVTHVSAAYPGYTEQTDAWLTELRSMVLDRRRTGTVAQSVAALTNAAQGVRDQLSQDVWMVLAGVDRALAALTVAPYDQGPQLYDTSERLLSGLLALTGITSENMVRDPGWYLLDSGRGIERGLQVLALLRSTVCRPHADSAERMVIEAALSAAESIVTYRRRYRGQTRVAPMLELLVLDRHNPRAVAYQVDRVAADLRSLPGSSGTSRPVRLVSDLAERLAGASPTELVAAGDAGGYDQLASFLGELQEQLRRLAEAIAEEYLTQPPQPQPLWRPLLTDSRLTVRVEPTP</sequence>
<dbReference type="RefSeq" id="WP_204918767.1">
    <property type="nucleotide sequence ID" value="NZ_BAAAQP010000003.1"/>
</dbReference>
<dbReference type="InterPro" id="IPR025841">
    <property type="entry name" value="CP_ATPgrasp_2"/>
</dbReference>
<feature type="region of interest" description="Disordered" evidence="1">
    <location>
        <begin position="444"/>
        <end position="467"/>
    </location>
</feature>
<dbReference type="EMBL" id="JAFBCF010000001">
    <property type="protein sequence ID" value="MBM7799788.1"/>
    <property type="molecule type" value="Genomic_DNA"/>
</dbReference>
<organism evidence="4 5">
    <name type="scientific">Microlunatus panaciterrae</name>
    <dbReference type="NCBI Taxonomy" id="400768"/>
    <lineage>
        <taxon>Bacteria</taxon>
        <taxon>Bacillati</taxon>
        <taxon>Actinomycetota</taxon>
        <taxon>Actinomycetes</taxon>
        <taxon>Propionibacteriales</taxon>
        <taxon>Propionibacteriaceae</taxon>
        <taxon>Microlunatus</taxon>
    </lineage>
</organism>
<dbReference type="PANTHER" id="PTHR34595:SF2">
    <property type="entry name" value="BLR2978 PROTEIN"/>
    <property type="match status" value="1"/>
</dbReference>
<dbReference type="Gene3D" id="3.30.1490.270">
    <property type="match status" value="1"/>
</dbReference>
<dbReference type="Pfam" id="PF04168">
    <property type="entry name" value="Alpha-E"/>
    <property type="match status" value="1"/>
</dbReference>
<dbReference type="Pfam" id="PF14403">
    <property type="entry name" value="CP_ATPgrasp_2"/>
    <property type="match status" value="1"/>
</dbReference>
<evidence type="ECO:0000259" key="2">
    <source>
        <dbReference type="Pfam" id="PF04168"/>
    </source>
</evidence>